<dbReference type="GO" id="GO:0098592">
    <property type="term" value="C:cytoplasmic side of apical plasma membrane"/>
    <property type="evidence" value="ECO:0007669"/>
    <property type="project" value="TreeGrafter"/>
</dbReference>
<dbReference type="PANTHER" id="PTHR13429:SF5">
    <property type="entry name" value="PROTEIN EXPANDED"/>
    <property type="match status" value="1"/>
</dbReference>
<reference evidence="2" key="1">
    <citation type="submission" date="2014-01" db="EMBL/GenBank/DDBJ databases">
        <title>The Genome Sequence of Anopheles melas CM1001059_A (V2).</title>
        <authorList>
            <consortium name="The Broad Institute Genomics Platform"/>
            <person name="Neafsey D.E."/>
            <person name="Besansky N."/>
            <person name="Howell P."/>
            <person name="Walton C."/>
            <person name="Young S.K."/>
            <person name="Zeng Q."/>
            <person name="Gargeya S."/>
            <person name="Fitzgerald M."/>
            <person name="Haas B."/>
            <person name="Abouelleil A."/>
            <person name="Allen A.W."/>
            <person name="Alvarado L."/>
            <person name="Arachchi H.M."/>
            <person name="Berlin A.M."/>
            <person name="Chapman S.B."/>
            <person name="Gainer-Dewar J."/>
            <person name="Goldberg J."/>
            <person name="Griggs A."/>
            <person name="Gujja S."/>
            <person name="Hansen M."/>
            <person name="Howarth C."/>
            <person name="Imamovic A."/>
            <person name="Ireland A."/>
            <person name="Larimer J."/>
            <person name="McCowan C."/>
            <person name="Murphy C."/>
            <person name="Pearson M."/>
            <person name="Poon T.W."/>
            <person name="Priest M."/>
            <person name="Roberts A."/>
            <person name="Saif S."/>
            <person name="Shea T."/>
            <person name="Sisk P."/>
            <person name="Sykes S."/>
            <person name="Wortman J."/>
            <person name="Nusbaum C."/>
            <person name="Birren B."/>
        </authorList>
    </citation>
    <scope>NUCLEOTIDE SEQUENCE [LARGE SCALE GENOMIC DNA]</scope>
    <source>
        <strain evidence="2">CM1001059</strain>
    </source>
</reference>
<organism evidence="1 2">
    <name type="scientific">Anopheles melas</name>
    <dbReference type="NCBI Taxonomy" id="34690"/>
    <lineage>
        <taxon>Eukaryota</taxon>
        <taxon>Metazoa</taxon>
        <taxon>Ecdysozoa</taxon>
        <taxon>Arthropoda</taxon>
        <taxon>Hexapoda</taxon>
        <taxon>Insecta</taxon>
        <taxon>Pterygota</taxon>
        <taxon>Neoptera</taxon>
        <taxon>Endopterygota</taxon>
        <taxon>Diptera</taxon>
        <taxon>Nematocera</taxon>
        <taxon>Culicoidea</taxon>
        <taxon>Culicidae</taxon>
        <taxon>Anophelinae</taxon>
        <taxon>Anopheles</taxon>
    </lineage>
</organism>
<evidence type="ECO:0000313" key="1">
    <source>
        <dbReference type="EnsemblMetazoa" id="AMEC011713-PA"/>
    </source>
</evidence>
<reference evidence="1" key="2">
    <citation type="submission" date="2020-05" db="UniProtKB">
        <authorList>
            <consortium name="EnsemblMetazoa"/>
        </authorList>
    </citation>
    <scope>IDENTIFICATION</scope>
    <source>
        <strain evidence="1">CM1001059</strain>
    </source>
</reference>
<dbReference type="PANTHER" id="PTHR13429">
    <property type="entry name" value="FERM DOMAIN (PROTEIN4.1-EZRIN-RADIXIN-MOESIN) FAMILY"/>
    <property type="match status" value="1"/>
</dbReference>
<dbReference type="STRING" id="34690.A0A182U0J8"/>
<accession>A0A182U0J8</accession>
<name>A0A182U0J8_9DIPT</name>
<dbReference type="Proteomes" id="UP000075902">
    <property type="component" value="Unassembled WGS sequence"/>
</dbReference>
<proteinExistence type="predicted"/>
<dbReference type="VEuPathDB" id="VectorBase:AMEC011713"/>
<protein>
    <submittedName>
        <fullName evidence="1">Uncharacterized protein</fullName>
    </submittedName>
</protein>
<keyword evidence="2" id="KW-1185">Reference proteome</keyword>
<evidence type="ECO:0000313" key="2">
    <source>
        <dbReference type="Proteomes" id="UP000075902"/>
    </source>
</evidence>
<dbReference type="AlphaFoldDB" id="A0A182U0J8"/>
<dbReference type="InterPro" id="IPR047145">
    <property type="entry name" value="FRMD6-like"/>
</dbReference>
<dbReference type="GO" id="GO:0035332">
    <property type="term" value="P:positive regulation of hippo signaling"/>
    <property type="evidence" value="ECO:0007669"/>
    <property type="project" value="TreeGrafter"/>
</dbReference>
<dbReference type="EnsemblMetazoa" id="AMEC011713-RA">
    <property type="protein sequence ID" value="AMEC011713-PA"/>
    <property type="gene ID" value="AMEC011713"/>
</dbReference>
<sequence length="167" mass="18789">MQHASFLYRQRTLRGLRTTLPTSASGYQISSFKNTHHKWAAVPPSARCRDLARGSLSRGKPRTTDDWRRSDAFGLDRRNNPILPLLGTPQPRTLYFLVEAKSRVREVYAQTCHHFSKQGMLDTELFGLAVLIAIMAYGPRSSPPSRAFKSSPSISIFSPRFLLLSAP</sequence>